<keyword evidence="2" id="KW-1185">Reference proteome</keyword>
<dbReference type="OrthoDB" id="3188871at2759"/>
<evidence type="ECO:0000313" key="1">
    <source>
        <dbReference type="EMBL" id="KJA22415.1"/>
    </source>
</evidence>
<organism evidence="1 2">
    <name type="scientific">Hypholoma sublateritium (strain FD-334 SS-4)</name>
    <dbReference type="NCBI Taxonomy" id="945553"/>
    <lineage>
        <taxon>Eukaryota</taxon>
        <taxon>Fungi</taxon>
        <taxon>Dikarya</taxon>
        <taxon>Basidiomycota</taxon>
        <taxon>Agaricomycotina</taxon>
        <taxon>Agaricomycetes</taxon>
        <taxon>Agaricomycetidae</taxon>
        <taxon>Agaricales</taxon>
        <taxon>Agaricineae</taxon>
        <taxon>Strophariaceae</taxon>
        <taxon>Hypholoma</taxon>
    </lineage>
</organism>
<dbReference type="AlphaFoldDB" id="A0A0D2PRD3"/>
<gene>
    <name evidence="1" type="ORF">HYPSUDRAFT_139216</name>
</gene>
<reference evidence="2" key="1">
    <citation type="submission" date="2014-04" db="EMBL/GenBank/DDBJ databases">
        <title>Evolutionary Origins and Diversification of the Mycorrhizal Mutualists.</title>
        <authorList>
            <consortium name="DOE Joint Genome Institute"/>
            <consortium name="Mycorrhizal Genomics Consortium"/>
            <person name="Kohler A."/>
            <person name="Kuo A."/>
            <person name="Nagy L.G."/>
            <person name="Floudas D."/>
            <person name="Copeland A."/>
            <person name="Barry K.W."/>
            <person name="Cichocki N."/>
            <person name="Veneault-Fourrey C."/>
            <person name="LaButti K."/>
            <person name="Lindquist E.A."/>
            <person name="Lipzen A."/>
            <person name="Lundell T."/>
            <person name="Morin E."/>
            <person name="Murat C."/>
            <person name="Riley R."/>
            <person name="Ohm R."/>
            <person name="Sun H."/>
            <person name="Tunlid A."/>
            <person name="Henrissat B."/>
            <person name="Grigoriev I.V."/>
            <person name="Hibbett D.S."/>
            <person name="Martin F."/>
        </authorList>
    </citation>
    <scope>NUCLEOTIDE SEQUENCE [LARGE SCALE GENOMIC DNA]</scope>
    <source>
        <strain evidence="2">FD-334 SS-4</strain>
    </source>
</reference>
<sequence>MERRDDLPGLASWFMGHNIAMEKATSNDDIQSALDALLSPNVSIQINGVSVSRSDYIQTIVSIAQGRTSNDVTYFSIIEVPTDPESPKTVRS</sequence>
<dbReference type="Proteomes" id="UP000054270">
    <property type="component" value="Unassembled WGS sequence"/>
</dbReference>
<evidence type="ECO:0000313" key="2">
    <source>
        <dbReference type="Proteomes" id="UP000054270"/>
    </source>
</evidence>
<proteinExistence type="predicted"/>
<protein>
    <submittedName>
        <fullName evidence="1">Uncharacterized protein</fullName>
    </submittedName>
</protein>
<accession>A0A0D2PRD3</accession>
<name>A0A0D2PRD3_HYPSF</name>
<dbReference type="EMBL" id="KN817550">
    <property type="protein sequence ID" value="KJA22415.1"/>
    <property type="molecule type" value="Genomic_DNA"/>
</dbReference>